<keyword evidence="4" id="KW-1185">Reference proteome</keyword>
<dbReference type="PANTHER" id="PTHR43296">
    <property type="entry name" value="PEROXISOMAL 2,4-DIENOYL-COA REDUCTASE"/>
    <property type="match status" value="1"/>
</dbReference>
<gene>
    <name evidence="3" type="ORF">BABA_13742</name>
</gene>
<keyword evidence="1" id="KW-0521">NADP</keyword>
<dbReference type="RefSeq" id="WP_007085747.1">
    <property type="nucleotide sequence ID" value="NZ_AJLS01000097.1"/>
</dbReference>
<dbReference type="GO" id="GO:0008670">
    <property type="term" value="F:2,4-dienoyl-CoA reductase (NADPH) activity"/>
    <property type="evidence" value="ECO:0007669"/>
    <property type="project" value="InterPro"/>
</dbReference>
<dbReference type="PATRIC" id="fig|1117379.3.peg.2836"/>
<dbReference type="FunFam" id="3.40.50.720:FF:000084">
    <property type="entry name" value="Short-chain dehydrogenase reductase"/>
    <property type="match status" value="1"/>
</dbReference>
<evidence type="ECO:0000256" key="1">
    <source>
        <dbReference type="ARBA" id="ARBA00022857"/>
    </source>
</evidence>
<evidence type="ECO:0000256" key="2">
    <source>
        <dbReference type="ARBA" id="ARBA00023002"/>
    </source>
</evidence>
<name>K6C741_9BACI</name>
<dbReference type="SUPFAM" id="SSF51735">
    <property type="entry name" value="NAD(P)-binding Rossmann-fold domains"/>
    <property type="match status" value="1"/>
</dbReference>
<dbReference type="EMBL" id="AJLS01000097">
    <property type="protein sequence ID" value="EKN66955.1"/>
    <property type="molecule type" value="Genomic_DNA"/>
</dbReference>
<dbReference type="STRING" id="1117379.BABA_13742"/>
<comment type="caution">
    <text evidence="3">The sequence shown here is derived from an EMBL/GenBank/DDBJ whole genome shotgun (WGS) entry which is preliminary data.</text>
</comment>
<proteinExistence type="predicted"/>
<dbReference type="PANTHER" id="PTHR43296:SF2">
    <property type="entry name" value="PEROXISOMAL 2,4-DIENOYL-COA REDUCTASE [(3E)-ENOYL-COA-PRODUCING]"/>
    <property type="match status" value="1"/>
</dbReference>
<dbReference type="PRINTS" id="PR00080">
    <property type="entry name" value="SDRFAMILY"/>
</dbReference>
<evidence type="ECO:0000313" key="4">
    <source>
        <dbReference type="Proteomes" id="UP000006316"/>
    </source>
</evidence>
<dbReference type="InterPro" id="IPR045017">
    <property type="entry name" value="DECR2-like"/>
</dbReference>
<dbReference type="GO" id="GO:0008206">
    <property type="term" value="P:bile acid metabolic process"/>
    <property type="evidence" value="ECO:0007669"/>
    <property type="project" value="UniProtKB-ARBA"/>
</dbReference>
<dbReference type="PRINTS" id="PR00081">
    <property type="entry name" value="GDHRDH"/>
</dbReference>
<sequence length="282" mass="29889">MQEGSTLYKHSMLKEGSLEGKVAIITGGATGLGKAMALEFARLGANIVIASRNKENLTKAEEEISKLGTKVLSVQTDVRVPDQVNNLVQSTVEQFGEVHILVNNAAGNFRVKTMDMSVNAWNAVINIVLNGTFYCSQAVGRQMAKQGSGGAILNIGSVHAWTGSPLTAHSAAAKAGVLALTKTLAVEWAPYQIRTNMIAPGPIADTGAVTQLWPTPEDASLILNNIPAQRFGHLQEIANLAAYLVSDYASYVSGACYVVDGAGWLNKGKYQLGESRKIGMGD</sequence>
<dbReference type="AlphaFoldDB" id="K6C741"/>
<protein>
    <submittedName>
        <fullName evidence="3">Short chain dehydrogenase</fullName>
    </submittedName>
</protein>
<dbReference type="InterPro" id="IPR002347">
    <property type="entry name" value="SDR_fam"/>
</dbReference>
<organism evidence="3 4">
    <name type="scientific">Neobacillus bataviensis LMG 21833</name>
    <dbReference type="NCBI Taxonomy" id="1117379"/>
    <lineage>
        <taxon>Bacteria</taxon>
        <taxon>Bacillati</taxon>
        <taxon>Bacillota</taxon>
        <taxon>Bacilli</taxon>
        <taxon>Bacillales</taxon>
        <taxon>Bacillaceae</taxon>
        <taxon>Neobacillus</taxon>
    </lineage>
</organism>
<dbReference type="Pfam" id="PF13561">
    <property type="entry name" value="adh_short_C2"/>
    <property type="match status" value="1"/>
</dbReference>
<dbReference type="InterPro" id="IPR036291">
    <property type="entry name" value="NAD(P)-bd_dom_sf"/>
</dbReference>
<keyword evidence="2" id="KW-0560">Oxidoreductase</keyword>
<dbReference type="CDD" id="cd05369">
    <property type="entry name" value="TER_DECR_SDR_a"/>
    <property type="match status" value="1"/>
</dbReference>
<dbReference type="eggNOG" id="COG1028">
    <property type="taxonomic scope" value="Bacteria"/>
</dbReference>
<dbReference type="Proteomes" id="UP000006316">
    <property type="component" value="Unassembled WGS sequence"/>
</dbReference>
<evidence type="ECO:0000313" key="3">
    <source>
        <dbReference type="EMBL" id="EKN66955.1"/>
    </source>
</evidence>
<dbReference type="GO" id="GO:0009062">
    <property type="term" value="P:fatty acid catabolic process"/>
    <property type="evidence" value="ECO:0007669"/>
    <property type="project" value="InterPro"/>
</dbReference>
<accession>K6C741</accession>
<dbReference type="Gene3D" id="3.40.50.720">
    <property type="entry name" value="NAD(P)-binding Rossmann-like Domain"/>
    <property type="match status" value="1"/>
</dbReference>
<reference evidence="3 4" key="1">
    <citation type="journal article" date="2012" name="Front. Microbiol.">
        <title>Redundancy and modularity in membrane-associated dissimilatory nitrate reduction in Bacillus.</title>
        <authorList>
            <person name="Heylen K."/>
            <person name="Keltjens J."/>
        </authorList>
    </citation>
    <scope>NUCLEOTIDE SEQUENCE [LARGE SCALE GENOMIC DNA]</scope>
    <source>
        <strain evidence="4">LMG 21833T</strain>
    </source>
</reference>